<proteinExistence type="predicted"/>
<dbReference type="Proteomes" id="UP001201812">
    <property type="component" value="Unassembled WGS sequence"/>
</dbReference>
<feature type="chain" id="PRO_5041960399" evidence="1">
    <location>
        <begin position="24"/>
        <end position="75"/>
    </location>
</feature>
<gene>
    <name evidence="2" type="ORF">DdX_09253</name>
</gene>
<keyword evidence="1" id="KW-0732">Signal</keyword>
<dbReference type="AlphaFoldDB" id="A0AAD4R0B8"/>
<sequence length="75" mass="8175">MNACKLFAILFAILLTTVCFSEAGWKDSKTGESCNENNDCLGRGICCGFSSKECCGTYQICQSSWAGLRQDCVDE</sequence>
<organism evidence="2 3">
    <name type="scientific">Ditylenchus destructor</name>
    <dbReference type="NCBI Taxonomy" id="166010"/>
    <lineage>
        <taxon>Eukaryota</taxon>
        <taxon>Metazoa</taxon>
        <taxon>Ecdysozoa</taxon>
        <taxon>Nematoda</taxon>
        <taxon>Chromadorea</taxon>
        <taxon>Rhabditida</taxon>
        <taxon>Tylenchina</taxon>
        <taxon>Tylenchomorpha</taxon>
        <taxon>Sphaerularioidea</taxon>
        <taxon>Anguinidae</taxon>
        <taxon>Anguininae</taxon>
        <taxon>Ditylenchus</taxon>
    </lineage>
</organism>
<evidence type="ECO:0000256" key="1">
    <source>
        <dbReference type="SAM" id="SignalP"/>
    </source>
</evidence>
<feature type="signal peptide" evidence="1">
    <location>
        <begin position="1"/>
        <end position="23"/>
    </location>
</feature>
<evidence type="ECO:0000313" key="3">
    <source>
        <dbReference type="Proteomes" id="UP001201812"/>
    </source>
</evidence>
<accession>A0AAD4R0B8</accession>
<name>A0AAD4R0B8_9BILA</name>
<protein>
    <submittedName>
        <fullName evidence="2">Uncharacterized protein</fullName>
    </submittedName>
</protein>
<dbReference type="EMBL" id="JAKKPZ010000016">
    <property type="protein sequence ID" value="KAI1713180.1"/>
    <property type="molecule type" value="Genomic_DNA"/>
</dbReference>
<keyword evidence="3" id="KW-1185">Reference proteome</keyword>
<reference evidence="2" key="1">
    <citation type="submission" date="2022-01" db="EMBL/GenBank/DDBJ databases">
        <title>Genome Sequence Resource for Two Populations of Ditylenchus destructor, the Migratory Endoparasitic Phytonematode.</title>
        <authorList>
            <person name="Zhang H."/>
            <person name="Lin R."/>
            <person name="Xie B."/>
        </authorList>
    </citation>
    <scope>NUCLEOTIDE SEQUENCE</scope>
    <source>
        <strain evidence="2">BazhouSP</strain>
    </source>
</reference>
<evidence type="ECO:0000313" key="2">
    <source>
        <dbReference type="EMBL" id="KAI1713180.1"/>
    </source>
</evidence>
<comment type="caution">
    <text evidence="2">The sequence shown here is derived from an EMBL/GenBank/DDBJ whole genome shotgun (WGS) entry which is preliminary data.</text>
</comment>